<gene>
    <name evidence="3" type="ORF">SAMN04487908_1082</name>
</gene>
<dbReference type="GO" id="GO:0016780">
    <property type="term" value="F:phosphotransferase activity, for other substituted phosphate groups"/>
    <property type="evidence" value="ECO:0007669"/>
    <property type="project" value="TreeGrafter"/>
</dbReference>
<dbReference type="EMBL" id="FQYV01000008">
    <property type="protein sequence ID" value="SHI98869.1"/>
    <property type="molecule type" value="Genomic_DNA"/>
</dbReference>
<dbReference type="Pfam" id="PF02397">
    <property type="entry name" value="Bac_transf"/>
    <property type="match status" value="1"/>
</dbReference>
<comment type="similarity">
    <text evidence="1">Belongs to the bacterial sugar transferase family.</text>
</comment>
<proteinExistence type="inferred from homology"/>
<sequence>MACVVFLPLIIVGYLLAMISAKASGIYTSYRVGENGKLFKIYKLRSMYVGTEDLNTLTTSNDPRITKIGRWLRKFKIDELPQLWNVLKGNMSLVGPRPDVKGYADELKGEDRIILTVKPGITGLATIMFKNEEDMLAQQEDPYKYNRNVIWPKKVQLNKKYVRNYSFKLDILILLRTFFSKVE</sequence>
<dbReference type="Proteomes" id="UP000184172">
    <property type="component" value="Unassembled WGS sequence"/>
</dbReference>
<evidence type="ECO:0000259" key="2">
    <source>
        <dbReference type="Pfam" id="PF02397"/>
    </source>
</evidence>
<feature type="domain" description="Bacterial sugar transferase" evidence="2">
    <location>
        <begin position="2"/>
        <end position="180"/>
    </location>
</feature>
<keyword evidence="3" id="KW-0808">Transferase</keyword>
<protein>
    <submittedName>
        <fullName evidence="3">Sugar transferase involved in LPS biosynthesis (Colanic, teichoic acid)</fullName>
    </submittedName>
</protein>
<dbReference type="InterPro" id="IPR003362">
    <property type="entry name" value="Bact_transf"/>
</dbReference>
<dbReference type="PANTHER" id="PTHR30576:SF20">
    <property type="entry name" value="QUINOVOSAMINEPHOSPHOTRANSFERAE-RELATED"/>
    <property type="match status" value="1"/>
</dbReference>
<accession>A0A1M6FMN5</accession>
<dbReference type="AlphaFoldDB" id="A0A1M6FMN5"/>
<evidence type="ECO:0000313" key="4">
    <source>
        <dbReference type="Proteomes" id="UP000184172"/>
    </source>
</evidence>
<dbReference type="PANTHER" id="PTHR30576">
    <property type="entry name" value="COLANIC BIOSYNTHESIS UDP-GLUCOSE LIPID CARRIER TRANSFERASE"/>
    <property type="match status" value="1"/>
</dbReference>
<organism evidence="3 4">
    <name type="scientific">Aequorivita viscosa</name>
    <dbReference type="NCBI Taxonomy" id="797419"/>
    <lineage>
        <taxon>Bacteria</taxon>
        <taxon>Pseudomonadati</taxon>
        <taxon>Bacteroidota</taxon>
        <taxon>Flavobacteriia</taxon>
        <taxon>Flavobacteriales</taxon>
        <taxon>Flavobacteriaceae</taxon>
        <taxon>Aequorivita</taxon>
    </lineage>
</organism>
<reference evidence="4" key="1">
    <citation type="submission" date="2016-11" db="EMBL/GenBank/DDBJ databases">
        <authorList>
            <person name="Varghese N."/>
            <person name="Submissions S."/>
        </authorList>
    </citation>
    <scope>NUCLEOTIDE SEQUENCE [LARGE SCALE GENOMIC DNA]</scope>
    <source>
        <strain evidence="4">DSM 26349</strain>
    </source>
</reference>
<name>A0A1M6FMN5_9FLAO</name>
<dbReference type="STRING" id="797419.SAMN05216556_109114"/>
<evidence type="ECO:0000256" key="1">
    <source>
        <dbReference type="ARBA" id="ARBA00006464"/>
    </source>
</evidence>
<evidence type="ECO:0000313" key="3">
    <source>
        <dbReference type="EMBL" id="SHI98869.1"/>
    </source>
</evidence>
<keyword evidence="4" id="KW-1185">Reference proteome</keyword>